<name>A0A8K0JV13_LADFU</name>
<keyword evidence="2" id="KW-1185">Reference proteome</keyword>
<proteinExistence type="predicted"/>
<evidence type="ECO:0000313" key="1">
    <source>
        <dbReference type="EMBL" id="KAG8222911.1"/>
    </source>
</evidence>
<organism evidence="1 2">
    <name type="scientific">Ladona fulva</name>
    <name type="common">Scarce chaser dragonfly</name>
    <name type="synonym">Libellula fulva</name>
    <dbReference type="NCBI Taxonomy" id="123851"/>
    <lineage>
        <taxon>Eukaryota</taxon>
        <taxon>Metazoa</taxon>
        <taxon>Ecdysozoa</taxon>
        <taxon>Arthropoda</taxon>
        <taxon>Hexapoda</taxon>
        <taxon>Insecta</taxon>
        <taxon>Pterygota</taxon>
        <taxon>Palaeoptera</taxon>
        <taxon>Odonata</taxon>
        <taxon>Epiprocta</taxon>
        <taxon>Anisoptera</taxon>
        <taxon>Libelluloidea</taxon>
        <taxon>Libellulidae</taxon>
        <taxon>Ladona</taxon>
    </lineage>
</organism>
<dbReference type="OrthoDB" id="425681at2759"/>
<reference evidence="1" key="1">
    <citation type="submission" date="2013-04" db="EMBL/GenBank/DDBJ databases">
        <authorList>
            <person name="Qu J."/>
            <person name="Murali S.C."/>
            <person name="Bandaranaike D."/>
            <person name="Bellair M."/>
            <person name="Blankenburg K."/>
            <person name="Chao H."/>
            <person name="Dinh H."/>
            <person name="Doddapaneni H."/>
            <person name="Downs B."/>
            <person name="Dugan-Rocha S."/>
            <person name="Elkadiri S."/>
            <person name="Gnanaolivu R.D."/>
            <person name="Hernandez B."/>
            <person name="Javaid M."/>
            <person name="Jayaseelan J.C."/>
            <person name="Lee S."/>
            <person name="Li M."/>
            <person name="Ming W."/>
            <person name="Munidasa M."/>
            <person name="Muniz J."/>
            <person name="Nguyen L."/>
            <person name="Ongeri F."/>
            <person name="Osuji N."/>
            <person name="Pu L.-L."/>
            <person name="Puazo M."/>
            <person name="Qu C."/>
            <person name="Quiroz J."/>
            <person name="Raj R."/>
            <person name="Weissenberger G."/>
            <person name="Xin Y."/>
            <person name="Zou X."/>
            <person name="Han Y."/>
            <person name="Richards S."/>
            <person name="Worley K."/>
            <person name="Muzny D."/>
            <person name="Gibbs R."/>
        </authorList>
    </citation>
    <scope>NUCLEOTIDE SEQUENCE</scope>
    <source>
        <strain evidence="1">Sampled in the wild</strain>
    </source>
</reference>
<comment type="caution">
    <text evidence="1">The sequence shown here is derived from an EMBL/GenBank/DDBJ whole genome shotgun (WGS) entry which is preliminary data.</text>
</comment>
<dbReference type="Proteomes" id="UP000792457">
    <property type="component" value="Unassembled WGS sequence"/>
</dbReference>
<gene>
    <name evidence="1" type="ORF">J437_LFUL000205</name>
</gene>
<evidence type="ECO:0000313" key="2">
    <source>
        <dbReference type="Proteomes" id="UP000792457"/>
    </source>
</evidence>
<protein>
    <submittedName>
        <fullName evidence="1">Uncharacterized protein</fullName>
    </submittedName>
</protein>
<dbReference type="EMBL" id="KZ308147">
    <property type="protein sequence ID" value="KAG8222911.1"/>
    <property type="molecule type" value="Genomic_DNA"/>
</dbReference>
<dbReference type="AlphaFoldDB" id="A0A8K0JV13"/>
<accession>A0A8K0JV13</accession>
<reference evidence="1" key="2">
    <citation type="submission" date="2017-10" db="EMBL/GenBank/DDBJ databases">
        <title>Ladona fulva Genome sequencing and assembly.</title>
        <authorList>
            <person name="Murali S."/>
            <person name="Richards S."/>
            <person name="Bandaranaike D."/>
            <person name="Bellair M."/>
            <person name="Blankenburg K."/>
            <person name="Chao H."/>
            <person name="Dinh H."/>
            <person name="Doddapaneni H."/>
            <person name="Dugan-Rocha S."/>
            <person name="Elkadiri S."/>
            <person name="Gnanaolivu R."/>
            <person name="Hernandez B."/>
            <person name="Skinner E."/>
            <person name="Javaid M."/>
            <person name="Lee S."/>
            <person name="Li M."/>
            <person name="Ming W."/>
            <person name="Munidasa M."/>
            <person name="Muniz J."/>
            <person name="Nguyen L."/>
            <person name="Hughes D."/>
            <person name="Osuji N."/>
            <person name="Pu L.-L."/>
            <person name="Puazo M."/>
            <person name="Qu C."/>
            <person name="Quiroz J."/>
            <person name="Raj R."/>
            <person name="Weissenberger G."/>
            <person name="Xin Y."/>
            <person name="Zou X."/>
            <person name="Han Y."/>
            <person name="Worley K."/>
            <person name="Muzny D."/>
            <person name="Gibbs R."/>
        </authorList>
    </citation>
    <scope>NUCLEOTIDE SEQUENCE</scope>
    <source>
        <strain evidence="1">Sampled in the wild</strain>
    </source>
</reference>
<sequence length="81" mass="9846">MVQCYMQPILRYGLEAATFNKKQLDRLEVMERWCHRRMLKVKGAEEEEEQLVSKFLRLDWYNFNSKTAETISTRTQRLMPM</sequence>